<dbReference type="AlphaFoldDB" id="A0A839UUZ7"/>
<protein>
    <submittedName>
        <fullName evidence="11">Dolichol-phosphate mannosyltransferase</fullName>
        <ecNumber evidence="11">2.4.1.83</ecNumber>
    </submittedName>
</protein>
<feature type="transmembrane region" description="Helical" evidence="8">
    <location>
        <begin position="244"/>
        <end position="265"/>
    </location>
</feature>
<accession>A0A839UUZ7</accession>
<comment type="caution">
    <text evidence="11">The sequence shown here is derived from an EMBL/GenBank/DDBJ whole genome shotgun (WGS) entry which is preliminary data.</text>
</comment>
<evidence type="ECO:0000256" key="3">
    <source>
        <dbReference type="ARBA" id="ARBA00022676"/>
    </source>
</evidence>
<organism evidence="11 12">
    <name type="scientific">Endobacter medicaginis</name>
    <dbReference type="NCBI Taxonomy" id="1181271"/>
    <lineage>
        <taxon>Bacteria</taxon>
        <taxon>Pseudomonadati</taxon>
        <taxon>Pseudomonadota</taxon>
        <taxon>Alphaproteobacteria</taxon>
        <taxon>Acetobacterales</taxon>
        <taxon>Acetobacteraceae</taxon>
        <taxon>Endobacter</taxon>
    </lineage>
</organism>
<dbReference type="GO" id="GO:0000271">
    <property type="term" value="P:polysaccharide biosynthetic process"/>
    <property type="evidence" value="ECO:0007669"/>
    <property type="project" value="InterPro"/>
</dbReference>
<feature type="transmembrane region" description="Helical" evidence="8">
    <location>
        <begin position="306"/>
        <end position="332"/>
    </location>
</feature>
<keyword evidence="3 11" id="KW-0328">Glycosyltransferase</keyword>
<comment type="subcellular location">
    <subcellularLocation>
        <location evidence="1">Membrane</location>
        <topology evidence="1">Multi-pass membrane protein</topology>
    </subcellularLocation>
</comment>
<evidence type="ECO:0000256" key="5">
    <source>
        <dbReference type="ARBA" id="ARBA00022692"/>
    </source>
</evidence>
<proteinExistence type="inferred from homology"/>
<evidence type="ECO:0000256" key="4">
    <source>
        <dbReference type="ARBA" id="ARBA00022679"/>
    </source>
</evidence>
<gene>
    <name evidence="11" type="ORF">FHR90_000029</name>
</gene>
<dbReference type="EC" id="2.4.1.83" evidence="11"/>
<dbReference type="PANTHER" id="PTHR43398">
    <property type="entry name" value="DOLICHOL-PHOSPHATE MANNOSYLTRANSFERASE SUBUNIT 1"/>
    <property type="match status" value="1"/>
</dbReference>
<feature type="transmembrane region" description="Helical" evidence="8">
    <location>
        <begin position="338"/>
        <end position="362"/>
    </location>
</feature>
<keyword evidence="4 11" id="KW-0808">Transferase</keyword>
<dbReference type="InterPro" id="IPR029044">
    <property type="entry name" value="Nucleotide-diphossugar_trans"/>
</dbReference>
<dbReference type="InterPro" id="IPR039528">
    <property type="entry name" value="DPM1-like"/>
</dbReference>
<feature type="domain" description="Glycosyltransferase 2-like" evidence="9">
    <location>
        <begin position="10"/>
        <end position="176"/>
    </location>
</feature>
<dbReference type="Proteomes" id="UP000557688">
    <property type="component" value="Unassembled WGS sequence"/>
</dbReference>
<evidence type="ECO:0000313" key="11">
    <source>
        <dbReference type="EMBL" id="MBB3172223.1"/>
    </source>
</evidence>
<evidence type="ECO:0000256" key="6">
    <source>
        <dbReference type="ARBA" id="ARBA00022989"/>
    </source>
</evidence>
<evidence type="ECO:0000259" key="10">
    <source>
        <dbReference type="Pfam" id="PF04138"/>
    </source>
</evidence>
<dbReference type="Gene3D" id="3.90.550.10">
    <property type="entry name" value="Spore Coat Polysaccharide Biosynthesis Protein SpsA, Chain A"/>
    <property type="match status" value="1"/>
</dbReference>
<reference evidence="11 12" key="1">
    <citation type="submission" date="2020-08" db="EMBL/GenBank/DDBJ databases">
        <title>Genomic Encyclopedia of Type Strains, Phase III (KMG-III): the genomes of soil and plant-associated and newly described type strains.</title>
        <authorList>
            <person name="Whitman W."/>
        </authorList>
    </citation>
    <scope>NUCLEOTIDE SEQUENCE [LARGE SCALE GENOMIC DNA]</scope>
    <source>
        <strain evidence="11 12">CECT 8088</strain>
    </source>
</reference>
<dbReference type="InterPro" id="IPR007267">
    <property type="entry name" value="GtrA_DPMS_TM"/>
</dbReference>
<dbReference type="EMBL" id="JACHXV010000001">
    <property type="protein sequence ID" value="MBB3172223.1"/>
    <property type="molecule type" value="Genomic_DNA"/>
</dbReference>
<evidence type="ECO:0000256" key="1">
    <source>
        <dbReference type="ARBA" id="ARBA00004141"/>
    </source>
</evidence>
<evidence type="ECO:0000256" key="7">
    <source>
        <dbReference type="ARBA" id="ARBA00023136"/>
    </source>
</evidence>
<dbReference type="Pfam" id="PF00535">
    <property type="entry name" value="Glycos_transf_2"/>
    <property type="match status" value="1"/>
</dbReference>
<evidence type="ECO:0000313" key="12">
    <source>
        <dbReference type="Proteomes" id="UP000557688"/>
    </source>
</evidence>
<keyword evidence="7 8" id="KW-0472">Membrane</keyword>
<dbReference type="PANTHER" id="PTHR43398:SF1">
    <property type="entry name" value="DOLICHOL-PHOSPHATE MANNOSYLTRANSFERASE SUBUNIT 1"/>
    <property type="match status" value="1"/>
</dbReference>
<evidence type="ECO:0000256" key="2">
    <source>
        <dbReference type="ARBA" id="ARBA00006739"/>
    </source>
</evidence>
<dbReference type="RefSeq" id="WP_183274556.1">
    <property type="nucleotide sequence ID" value="NZ_JACHXV010000001.1"/>
</dbReference>
<dbReference type="GO" id="GO:0004582">
    <property type="term" value="F:dolichyl-phosphate beta-D-mannosyltransferase activity"/>
    <property type="evidence" value="ECO:0007669"/>
    <property type="project" value="UniProtKB-EC"/>
</dbReference>
<dbReference type="CDD" id="cd06442">
    <property type="entry name" value="DPM1_like"/>
    <property type="match status" value="1"/>
</dbReference>
<dbReference type="GO" id="GO:0016020">
    <property type="term" value="C:membrane"/>
    <property type="evidence" value="ECO:0007669"/>
    <property type="project" value="UniProtKB-SubCell"/>
</dbReference>
<name>A0A839UUZ7_9PROT</name>
<dbReference type="Pfam" id="PF04138">
    <property type="entry name" value="GtrA_DPMS_TM"/>
    <property type="match status" value="1"/>
</dbReference>
<evidence type="ECO:0000259" key="9">
    <source>
        <dbReference type="Pfam" id="PF00535"/>
    </source>
</evidence>
<feature type="domain" description="GtrA/DPMS transmembrane" evidence="10">
    <location>
        <begin position="247"/>
        <end position="362"/>
    </location>
</feature>
<keyword evidence="12" id="KW-1185">Reference proteome</keyword>
<dbReference type="GO" id="GO:0009247">
    <property type="term" value="P:glycolipid biosynthetic process"/>
    <property type="evidence" value="ECO:0007669"/>
    <property type="project" value="TreeGrafter"/>
</dbReference>
<feature type="transmembrane region" description="Helical" evidence="8">
    <location>
        <begin position="277"/>
        <end position="294"/>
    </location>
</feature>
<sequence length="365" mass="38732">MIPAGSPDISIVVPCYREVDNVGPLVAALDRALAGRAWEVIFVDDDSPDGTIGAVRALAASDPRVRGLRRIGRRGLSSAVIEGALSSSAPVIAVMDGDLQHDETRLPQMIDAVAGGGYDIAVGSRHVDGGTAAGLSSPWRHRLSEGGIGLARALIRPKLTDPMSGFFALRRETFDTLAPRLSGHGFKILLDLVMSAPVPLRAIEIPFEFRARLAGESKLDVLVMVQFLAMLVDRATGGMLPLRFLAFAAIGAVGVLVNLAVLFIARHLGGGFVDGQTAGMLVSTAANFWLNNVLTYRDRRLRGPRLWWGLALFMVVCGIGGLANIGIASMLVAAHHGWTAAALAGALMSVVWNYAVSSTLVWRAR</sequence>
<comment type="similarity">
    <text evidence="2">Belongs to the glycosyltransferase 2 family.</text>
</comment>
<dbReference type="InterPro" id="IPR001173">
    <property type="entry name" value="Glyco_trans_2-like"/>
</dbReference>
<evidence type="ECO:0000256" key="8">
    <source>
        <dbReference type="SAM" id="Phobius"/>
    </source>
</evidence>
<keyword evidence="5 8" id="KW-0812">Transmembrane</keyword>
<keyword evidence="6 8" id="KW-1133">Transmembrane helix</keyword>
<dbReference type="SUPFAM" id="SSF53448">
    <property type="entry name" value="Nucleotide-diphospho-sugar transferases"/>
    <property type="match status" value="1"/>
</dbReference>